<name>A0ACB9CIZ8_ARCLA</name>
<evidence type="ECO:0000313" key="2">
    <source>
        <dbReference type="Proteomes" id="UP001055879"/>
    </source>
</evidence>
<comment type="caution">
    <text evidence="1">The sequence shown here is derived from an EMBL/GenBank/DDBJ whole genome shotgun (WGS) entry which is preliminary data.</text>
</comment>
<dbReference type="EMBL" id="CM042050">
    <property type="protein sequence ID" value="KAI3734288.1"/>
    <property type="molecule type" value="Genomic_DNA"/>
</dbReference>
<evidence type="ECO:0000313" key="1">
    <source>
        <dbReference type="EMBL" id="KAI3734288.1"/>
    </source>
</evidence>
<gene>
    <name evidence="1" type="ORF">L6452_13753</name>
</gene>
<reference evidence="2" key="1">
    <citation type="journal article" date="2022" name="Mol. Ecol. Resour.">
        <title>The genomes of chicory, endive, great burdock and yacon provide insights into Asteraceae palaeo-polyploidization history and plant inulin production.</title>
        <authorList>
            <person name="Fan W."/>
            <person name="Wang S."/>
            <person name="Wang H."/>
            <person name="Wang A."/>
            <person name="Jiang F."/>
            <person name="Liu H."/>
            <person name="Zhao H."/>
            <person name="Xu D."/>
            <person name="Zhang Y."/>
        </authorList>
    </citation>
    <scope>NUCLEOTIDE SEQUENCE [LARGE SCALE GENOMIC DNA]</scope>
    <source>
        <strain evidence="2">cv. Niubang</strain>
    </source>
</reference>
<accession>A0ACB9CIZ8</accession>
<reference evidence="1 2" key="2">
    <citation type="journal article" date="2022" name="Mol. Ecol. Resour.">
        <title>The genomes of chicory, endive, great burdock and yacon provide insights into Asteraceae paleo-polyploidization history and plant inulin production.</title>
        <authorList>
            <person name="Fan W."/>
            <person name="Wang S."/>
            <person name="Wang H."/>
            <person name="Wang A."/>
            <person name="Jiang F."/>
            <person name="Liu H."/>
            <person name="Zhao H."/>
            <person name="Xu D."/>
            <person name="Zhang Y."/>
        </authorList>
    </citation>
    <scope>NUCLEOTIDE SEQUENCE [LARGE SCALE GENOMIC DNA]</scope>
    <source>
        <strain evidence="2">cv. Niubang</strain>
    </source>
</reference>
<dbReference type="Proteomes" id="UP001055879">
    <property type="component" value="Linkage Group LG04"/>
</dbReference>
<organism evidence="1 2">
    <name type="scientific">Arctium lappa</name>
    <name type="common">Greater burdock</name>
    <name type="synonym">Lappa major</name>
    <dbReference type="NCBI Taxonomy" id="4217"/>
    <lineage>
        <taxon>Eukaryota</taxon>
        <taxon>Viridiplantae</taxon>
        <taxon>Streptophyta</taxon>
        <taxon>Embryophyta</taxon>
        <taxon>Tracheophyta</taxon>
        <taxon>Spermatophyta</taxon>
        <taxon>Magnoliopsida</taxon>
        <taxon>eudicotyledons</taxon>
        <taxon>Gunneridae</taxon>
        <taxon>Pentapetalae</taxon>
        <taxon>asterids</taxon>
        <taxon>campanulids</taxon>
        <taxon>Asterales</taxon>
        <taxon>Asteraceae</taxon>
        <taxon>Carduoideae</taxon>
        <taxon>Cardueae</taxon>
        <taxon>Arctiinae</taxon>
        <taxon>Arctium</taxon>
    </lineage>
</organism>
<sequence>MEDPSKRLSFPRGVINLRCRFTGACQLRKMEVNAGVVAAAILVLCTWRFLNLMWFQPKKMEKLLRAQGLNGNSYRFMYGDMKEMAQMTIQAKSKPIGLKDDIVPRVLPFVHKSVATYGKICFTWMGRKPMVHIAEPTMIKEILANYYQFRRLRGGNPLIKMLTKGLVDVEGDQWVKHRKIINPAFHIEKLKHMVPAFYVSCNEMINKWENLLVGESSCEVDVWPYLQTMSSDVISRTAFGSSSEEGRKIFELQHEMIGLIMKSMRSTYIPGSMFLPTKRNKRMKEIEQKVKATIRSIIDRRVAAMKAGESNHNDLLGILLNSNYEETKQGMNKKSGLSIEEIIEECKLFYFTGQETTRDLLVWTMVLLGQYTNWQASARDEVLQVFGDKKPDFEGLSRLKVVNMIFNEVLRLFPPGPYLGRVVHKETKLGNIMLPAGTFLQMNIILLHYDCDIWGDDAKEFNPQRFSEGVLHVTKGQASYLPFGGGPRICIGQSFAMLEAKMALVMILQRFSFEISPSYSHAPHIVFTLQPQFGAQLILHRL</sequence>
<proteinExistence type="predicted"/>
<protein>
    <submittedName>
        <fullName evidence="1">Uncharacterized protein</fullName>
    </submittedName>
</protein>
<keyword evidence="2" id="KW-1185">Reference proteome</keyword>